<dbReference type="PANTHER" id="PTHR33164">
    <property type="entry name" value="TRANSCRIPTIONAL REGULATOR, MARR FAMILY"/>
    <property type="match status" value="1"/>
</dbReference>
<dbReference type="InterPro" id="IPR000835">
    <property type="entry name" value="HTH_MarR-typ"/>
</dbReference>
<dbReference type="RefSeq" id="WP_160650226.1">
    <property type="nucleotide sequence ID" value="NZ_RSEJ01000007.1"/>
</dbReference>
<dbReference type="InterPro" id="IPR036390">
    <property type="entry name" value="WH_DNA-bd_sf"/>
</dbReference>
<organism evidence="2 3">
    <name type="scientific">Photobacterium alginatilyticum</name>
    <dbReference type="NCBI Taxonomy" id="1775171"/>
    <lineage>
        <taxon>Bacteria</taxon>
        <taxon>Pseudomonadati</taxon>
        <taxon>Pseudomonadota</taxon>
        <taxon>Gammaproteobacteria</taxon>
        <taxon>Vibrionales</taxon>
        <taxon>Vibrionaceae</taxon>
        <taxon>Photobacterium</taxon>
    </lineage>
</organism>
<dbReference type="Gene3D" id="1.10.10.10">
    <property type="entry name" value="Winged helix-like DNA-binding domain superfamily/Winged helix DNA-binding domain"/>
    <property type="match status" value="1"/>
</dbReference>
<dbReference type="EMBL" id="RSEJ01000007">
    <property type="protein sequence ID" value="NBI52680.1"/>
    <property type="molecule type" value="Genomic_DNA"/>
</dbReference>
<reference evidence="2 3" key="1">
    <citation type="journal article" date="2017" name="Int. J. Syst. Evol. Microbiol.">
        <title>Photobacterium alginatilyticum sp. nov., a marine bacterium isolated from bottom seawater.</title>
        <authorList>
            <person name="Wang X."/>
            <person name="Wang Y."/>
            <person name="Yang X."/>
            <person name="Sun H."/>
            <person name="Li B."/>
            <person name="Zhang X.H."/>
        </authorList>
    </citation>
    <scope>NUCLEOTIDE SEQUENCE [LARGE SCALE GENOMIC DNA]</scope>
    <source>
        <strain evidence="2 3">P03D4</strain>
    </source>
</reference>
<evidence type="ECO:0000259" key="1">
    <source>
        <dbReference type="PROSITE" id="PS50995"/>
    </source>
</evidence>
<name>A0ABW9YFY9_9GAMM</name>
<dbReference type="Proteomes" id="UP000738517">
    <property type="component" value="Unassembled WGS sequence"/>
</dbReference>
<dbReference type="Pfam" id="PF12802">
    <property type="entry name" value="MarR_2"/>
    <property type="match status" value="1"/>
</dbReference>
<dbReference type="SMART" id="SM00347">
    <property type="entry name" value="HTH_MARR"/>
    <property type="match status" value="1"/>
</dbReference>
<dbReference type="PROSITE" id="PS50995">
    <property type="entry name" value="HTH_MARR_2"/>
    <property type="match status" value="1"/>
</dbReference>
<keyword evidence="3" id="KW-1185">Reference proteome</keyword>
<dbReference type="InterPro" id="IPR039422">
    <property type="entry name" value="MarR/SlyA-like"/>
</dbReference>
<comment type="caution">
    <text evidence="2">The sequence shown here is derived from an EMBL/GenBank/DDBJ whole genome shotgun (WGS) entry which is preliminary data.</text>
</comment>
<evidence type="ECO:0000313" key="2">
    <source>
        <dbReference type="EMBL" id="NBI52680.1"/>
    </source>
</evidence>
<protein>
    <submittedName>
        <fullName evidence="2">MarR family transcriptional regulator</fullName>
    </submittedName>
</protein>
<dbReference type="PANTHER" id="PTHR33164:SF43">
    <property type="entry name" value="HTH-TYPE TRANSCRIPTIONAL REPRESSOR YETL"/>
    <property type="match status" value="1"/>
</dbReference>
<gene>
    <name evidence="2" type="ORF">EIZ48_08845</name>
</gene>
<dbReference type="SUPFAM" id="SSF46785">
    <property type="entry name" value="Winged helix' DNA-binding domain"/>
    <property type="match status" value="1"/>
</dbReference>
<sequence length="154" mass="17021">MSDHQDKLSSMALTVFALNGRFLKIADQLAEPAGLTATRWQVLGAVLNEPLTQAEIARRMGITRQSVQRTSTQLIEDRMIQFMPNPSHRKAMLLTPTDKGLEAIGKIGPQHADYAKRLEADLGKERMAQLSEALTELQLALEAVDLQESDDPAN</sequence>
<dbReference type="InterPro" id="IPR036388">
    <property type="entry name" value="WH-like_DNA-bd_sf"/>
</dbReference>
<feature type="domain" description="HTH marR-type" evidence="1">
    <location>
        <begin position="4"/>
        <end position="139"/>
    </location>
</feature>
<proteinExistence type="predicted"/>
<accession>A0ABW9YFY9</accession>
<evidence type="ECO:0000313" key="3">
    <source>
        <dbReference type="Proteomes" id="UP000738517"/>
    </source>
</evidence>